<reference evidence="1 2" key="1">
    <citation type="submission" date="2016-08" db="EMBL/GenBank/DDBJ databases">
        <authorList>
            <person name="Seilhamer J.J."/>
        </authorList>
    </citation>
    <scope>NUCLEOTIDE SEQUENCE [LARGE SCALE GENOMIC DNA]</scope>
    <source>
        <strain evidence="1">M3/6</strain>
    </source>
</reference>
<dbReference type="RefSeq" id="WP_076930420.1">
    <property type="nucleotide sequence ID" value="NZ_LT605205.1"/>
</dbReference>
<gene>
    <name evidence="1" type="ORF">PSM36_1569</name>
</gene>
<evidence type="ECO:0000313" key="1">
    <source>
        <dbReference type="EMBL" id="SCD20389.1"/>
    </source>
</evidence>
<dbReference type="STRING" id="1642647.PSM36_1569"/>
<dbReference type="SUPFAM" id="SSF82171">
    <property type="entry name" value="DPP6 N-terminal domain-like"/>
    <property type="match status" value="1"/>
</dbReference>
<accession>A0A1R3T2Z1</accession>
<name>A0A1R3T2Z1_9BACT</name>
<dbReference type="AlphaFoldDB" id="A0A1R3T2Z1"/>
<dbReference type="EMBL" id="LT605205">
    <property type="protein sequence ID" value="SCD20389.1"/>
    <property type="molecule type" value="Genomic_DNA"/>
</dbReference>
<dbReference type="KEGG" id="psac:PSM36_1569"/>
<evidence type="ECO:0000313" key="2">
    <source>
        <dbReference type="Proteomes" id="UP000187464"/>
    </source>
</evidence>
<sequence length="643" mass="74918">MKIDYLILCTILFFFAACEYDRDDVYYVDVPKPDDKEIILNLADFPSGATLYIYKKTKLHYQLSLPEGQVLKKRFSLSGEEIYPMDGYFEFVPTGNVRTTKKLTVDIEVDPHSESIAGKLGFENYIGKFEYTLVFIPDAVLHLNNIVHHRNKDDYFELTWDKPELEQYTVDKYRITYYHNNKTYVKEITDPHETGFVDSLAVFGALYYRIETFFKEAIREPWVDVYTTVIEFPKNSIRFEYTGVNSGKISWPKNEYKSRYAFATGYYGDIVYEGEENYFEIDDLIEFTRDKNNLFPFSQGVLYELYVVPFDTKSISKDGAWPIHYDVLYSPSLITIEDGYLDFQICTDTPTNRLFVRNGYNFWIYDKDDLKLLDQGIVDALSISWNGRIFCSEKSSLIVIPSSGCIELVSYDLKNYEKLQFDREEELTYHEAFLGTNDVVFIKTYMDVVDRLPGGIEAFEGKLFAYSLETRELIDYLILPNKNDHVAVSRDGKYVAIYYNSHIKNDVSVYEFGENGFSLVYQEDFPVYGQREDPKRINFNEKETNLMIITFEEAGGQTYVVNLNDGTKSQKRTGLYVGSDPYTGNIVTANGYYCSIHDQTFTKELFAQERTYVNCLFNNYFFTTAHGGVSKLYYLDITNYLKK</sequence>
<keyword evidence="2" id="KW-1185">Reference proteome</keyword>
<protein>
    <submittedName>
        <fullName evidence="1">Uncharacterized protein</fullName>
    </submittedName>
</protein>
<dbReference type="Proteomes" id="UP000187464">
    <property type="component" value="Chromosome I"/>
</dbReference>
<proteinExistence type="predicted"/>
<organism evidence="1 2">
    <name type="scientific">Proteiniphilum saccharofermentans</name>
    <dbReference type="NCBI Taxonomy" id="1642647"/>
    <lineage>
        <taxon>Bacteria</taxon>
        <taxon>Pseudomonadati</taxon>
        <taxon>Bacteroidota</taxon>
        <taxon>Bacteroidia</taxon>
        <taxon>Bacteroidales</taxon>
        <taxon>Dysgonomonadaceae</taxon>
        <taxon>Proteiniphilum</taxon>
    </lineage>
</organism>
<dbReference type="PROSITE" id="PS51257">
    <property type="entry name" value="PROKAR_LIPOPROTEIN"/>
    <property type="match status" value="1"/>
</dbReference>